<organism evidence="11 12">
    <name type="scientific">Geothermobacter ehrlichii</name>
    <dbReference type="NCBI Taxonomy" id="213224"/>
    <lineage>
        <taxon>Bacteria</taxon>
        <taxon>Pseudomonadati</taxon>
        <taxon>Thermodesulfobacteriota</taxon>
        <taxon>Desulfuromonadia</taxon>
        <taxon>Desulfuromonadales</taxon>
        <taxon>Geothermobacteraceae</taxon>
        <taxon>Geothermobacter</taxon>
    </lineage>
</organism>
<dbReference type="SMART" id="SM00028">
    <property type="entry name" value="TPR"/>
    <property type="match status" value="3"/>
</dbReference>
<dbReference type="InterPro" id="IPR004846">
    <property type="entry name" value="T2SS/T3SS_dom"/>
</dbReference>
<dbReference type="GO" id="GO:0009279">
    <property type="term" value="C:cell outer membrane"/>
    <property type="evidence" value="ECO:0007669"/>
    <property type="project" value="UniProtKB-SubCell"/>
</dbReference>
<evidence type="ECO:0000256" key="9">
    <source>
        <dbReference type="SAM" id="MobiDB-lite"/>
    </source>
</evidence>
<feature type="domain" description="Secretin/TonB short N-terminal" evidence="10">
    <location>
        <begin position="209"/>
        <end position="259"/>
    </location>
</feature>
<dbReference type="OrthoDB" id="9775455at2"/>
<comment type="subcellular location">
    <subcellularLocation>
        <location evidence="8">Cell outer membrane</location>
    </subcellularLocation>
    <subcellularLocation>
        <location evidence="1">Membrane</location>
    </subcellularLocation>
</comment>
<feature type="region of interest" description="Disordered" evidence="9">
    <location>
        <begin position="624"/>
        <end position="667"/>
    </location>
</feature>
<keyword evidence="12" id="KW-1185">Reference proteome</keyword>
<dbReference type="PROSITE" id="PS50005">
    <property type="entry name" value="TPR"/>
    <property type="match status" value="2"/>
</dbReference>
<dbReference type="GO" id="GO:0015627">
    <property type="term" value="C:type II protein secretion system complex"/>
    <property type="evidence" value="ECO:0007669"/>
    <property type="project" value="TreeGrafter"/>
</dbReference>
<dbReference type="Gene3D" id="3.30.1370.120">
    <property type="match status" value="1"/>
</dbReference>
<comment type="similarity">
    <text evidence="7">Belongs to the bacterial secretin family.</text>
</comment>
<dbReference type="CDD" id="cd08547">
    <property type="entry name" value="Type_II_cohesin"/>
    <property type="match status" value="1"/>
</dbReference>
<dbReference type="Gene3D" id="3.30.1370.130">
    <property type="match status" value="1"/>
</dbReference>
<gene>
    <name evidence="11" type="ORF">EDC39_105109</name>
</gene>
<protein>
    <submittedName>
        <fullName evidence="11">General secretion pathway protein D</fullName>
    </submittedName>
</protein>
<evidence type="ECO:0000256" key="2">
    <source>
        <dbReference type="ARBA" id="ARBA00022448"/>
    </source>
</evidence>
<dbReference type="PRINTS" id="PR00811">
    <property type="entry name" value="BCTERIALGSPD"/>
</dbReference>
<dbReference type="InterPro" id="IPR001775">
    <property type="entry name" value="GspD/PilQ"/>
</dbReference>
<evidence type="ECO:0000313" key="12">
    <source>
        <dbReference type="Proteomes" id="UP000324159"/>
    </source>
</evidence>
<evidence type="ECO:0000256" key="7">
    <source>
        <dbReference type="RuleBase" id="RU004003"/>
    </source>
</evidence>
<dbReference type="PROSITE" id="PS51257">
    <property type="entry name" value="PROKAR_LIPOPROTEIN"/>
    <property type="match status" value="1"/>
</dbReference>
<evidence type="ECO:0000256" key="6">
    <source>
        <dbReference type="PROSITE-ProRule" id="PRU00339"/>
    </source>
</evidence>
<keyword evidence="2 8" id="KW-0813">Transport</keyword>
<evidence type="ECO:0000256" key="5">
    <source>
        <dbReference type="ARBA" id="ARBA00023237"/>
    </source>
</evidence>
<feature type="repeat" description="TPR" evidence="6">
    <location>
        <begin position="26"/>
        <end position="59"/>
    </location>
</feature>
<dbReference type="Pfam" id="PF00963">
    <property type="entry name" value="Cohesin"/>
    <property type="match status" value="1"/>
</dbReference>
<dbReference type="PANTHER" id="PTHR30332:SF17">
    <property type="entry name" value="TYPE IV PILIATION SYSTEM PROTEIN DR_0774-RELATED"/>
    <property type="match status" value="1"/>
</dbReference>
<dbReference type="InterPro" id="IPR002102">
    <property type="entry name" value="Cohesin_dom"/>
</dbReference>
<keyword evidence="4" id="KW-0472">Membrane</keyword>
<proteinExistence type="inferred from homology"/>
<keyword evidence="3" id="KW-0732">Signal</keyword>
<evidence type="ECO:0000256" key="4">
    <source>
        <dbReference type="ARBA" id="ARBA00023136"/>
    </source>
</evidence>
<dbReference type="InterPro" id="IPR019734">
    <property type="entry name" value="TPR_rpt"/>
</dbReference>
<keyword evidence="6" id="KW-0802">TPR repeat</keyword>
<evidence type="ECO:0000256" key="1">
    <source>
        <dbReference type="ARBA" id="ARBA00004370"/>
    </source>
</evidence>
<reference evidence="11 12" key="1">
    <citation type="submission" date="2019-07" db="EMBL/GenBank/DDBJ databases">
        <title>Genomic Encyclopedia of Type Strains, Phase IV (KMG-IV): sequencing the most valuable type-strain genomes for metagenomic binning, comparative biology and taxonomic classification.</title>
        <authorList>
            <person name="Goeker M."/>
        </authorList>
    </citation>
    <scope>NUCLEOTIDE SEQUENCE [LARGE SCALE GENOMIC DNA]</scope>
    <source>
        <strain evidence="11 12">SS015</strain>
    </source>
</reference>
<name>A0A5D3WKV8_9BACT</name>
<dbReference type="InterPro" id="IPR005644">
    <property type="entry name" value="NolW-like"/>
</dbReference>
<dbReference type="Pfam" id="PF03958">
    <property type="entry name" value="Secretin_N"/>
    <property type="match status" value="1"/>
</dbReference>
<dbReference type="EMBL" id="VNIB01000005">
    <property type="protein sequence ID" value="TYO98740.1"/>
    <property type="molecule type" value="Genomic_DNA"/>
</dbReference>
<evidence type="ECO:0000256" key="8">
    <source>
        <dbReference type="RuleBase" id="RU004004"/>
    </source>
</evidence>
<evidence type="ECO:0000313" key="11">
    <source>
        <dbReference type="EMBL" id="TYO98740.1"/>
    </source>
</evidence>
<dbReference type="InterPro" id="IPR008965">
    <property type="entry name" value="CBM2/CBM3_carb-bd_dom_sf"/>
</dbReference>
<dbReference type="GO" id="GO:0009306">
    <property type="term" value="P:protein secretion"/>
    <property type="evidence" value="ECO:0007669"/>
    <property type="project" value="InterPro"/>
</dbReference>
<dbReference type="Pfam" id="PF00263">
    <property type="entry name" value="Secretin"/>
    <property type="match status" value="1"/>
</dbReference>
<evidence type="ECO:0000259" key="10">
    <source>
        <dbReference type="SMART" id="SM00965"/>
    </source>
</evidence>
<dbReference type="Proteomes" id="UP000324159">
    <property type="component" value="Unassembled WGS sequence"/>
</dbReference>
<dbReference type="PANTHER" id="PTHR30332">
    <property type="entry name" value="PROBABLE GENERAL SECRETION PATHWAY PROTEIN D"/>
    <property type="match status" value="1"/>
</dbReference>
<dbReference type="InterPro" id="IPR011990">
    <property type="entry name" value="TPR-like_helical_dom_sf"/>
</dbReference>
<feature type="repeat" description="TPR" evidence="6">
    <location>
        <begin position="74"/>
        <end position="107"/>
    </location>
</feature>
<sequence length="830" mass="91858">MDSLMKKVILWGMALVLLTGCAAHKARQAFLQGEEMTRHGRYEEAVALYTRALQEDPGSLEYRMKLFVARTKAAAVYLEQARRLRREGKLQEAVGEYRQAMALDPSLEKAAQELKQIEDRMRAEELVRQADEFYRTRRFQQAMSNLDQALLLAPDLPAARKLKEQVRVATMTEVGDVELDVASDKPITLKFKKARVKDVFRILSRLSGITFIFDEDVERETVTVSLDQASFAQALELILKMKKLRMRVLNPKTVILYPDTKEKQKQYQDQLIQTFYLSNIQAKKAVNMLRTMLQLRKIYVHEELNALVIRDKPEVVRLAEQILRAADRADSEVLFELELIEVSHTDDLELGASLDSKQVQFGLSDDTGAALLSGATPISSLSNRKFLYTIPSATFDFKKVLSDTEILANPHIRLKNGAKAKVHVGSREPIVTTTNTSTGEITSTNIQYVDVGVKLDLEAHIRLDQTVLTKVQLEVSNKGADVVDSTGNNVAFAISTTNAQTELVLKDGERTILGGLIRDDRSKNSDRLPLVGRIPLIGDLLASHSRSKKKREILLSITPHIVRERELPSADVASIWSGSEDHLQFGPSFRSFARDFDADQNLPRPGGVMTTDDDKPVSAEVLSLDDEPVVSPAGEPAVAPPSERPQARQPVPAAEPPAAATAAEPEVPVVETPVPEQPVEMPAPEQPVEMPARAARVFIDGPRLVDVGKEFELLVRVAEVQNLFSAPVFITYNPQVLQFISASEGDFLRRNARTTVFTASPIGGIGGRLIIGYKQGAGGQGTSGDGVLYHLRFKPLAPGSSMVNLERINFRDPTGSRLRVAGEGLTVEVR</sequence>
<dbReference type="GO" id="GO:0000272">
    <property type="term" value="P:polysaccharide catabolic process"/>
    <property type="evidence" value="ECO:0007669"/>
    <property type="project" value="InterPro"/>
</dbReference>
<dbReference type="AlphaFoldDB" id="A0A5D3WKV8"/>
<dbReference type="Gene3D" id="2.60.40.680">
    <property type="match status" value="1"/>
</dbReference>
<dbReference type="Gene3D" id="1.25.40.10">
    <property type="entry name" value="Tetratricopeptide repeat domain"/>
    <property type="match status" value="1"/>
</dbReference>
<dbReference type="SUPFAM" id="SSF49384">
    <property type="entry name" value="Carbohydrate-binding domain"/>
    <property type="match status" value="1"/>
</dbReference>
<dbReference type="InterPro" id="IPR038591">
    <property type="entry name" value="NolW-like_sf"/>
</dbReference>
<dbReference type="InterPro" id="IPR011662">
    <property type="entry name" value="Secretin/TonB_short_N"/>
</dbReference>
<feature type="compositionally biased region" description="Low complexity" evidence="9">
    <location>
        <begin position="647"/>
        <end position="667"/>
    </location>
</feature>
<evidence type="ECO:0000256" key="3">
    <source>
        <dbReference type="ARBA" id="ARBA00022729"/>
    </source>
</evidence>
<dbReference type="InterPro" id="IPR050810">
    <property type="entry name" value="Bact_Secretion_Sys_Channel"/>
</dbReference>
<dbReference type="SUPFAM" id="SSF48452">
    <property type="entry name" value="TPR-like"/>
    <property type="match status" value="1"/>
</dbReference>
<keyword evidence="5" id="KW-0998">Cell outer membrane</keyword>
<dbReference type="SMART" id="SM00965">
    <property type="entry name" value="STN"/>
    <property type="match status" value="1"/>
</dbReference>
<dbReference type="GO" id="GO:0030246">
    <property type="term" value="F:carbohydrate binding"/>
    <property type="evidence" value="ECO:0007669"/>
    <property type="project" value="InterPro"/>
</dbReference>
<accession>A0A5D3WKV8</accession>
<comment type="caution">
    <text evidence="11">The sequence shown here is derived from an EMBL/GenBank/DDBJ whole genome shotgun (WGS) entry which is preliminary data.</text>
</comment>